<dbReference type="Pfam" id="PF25989">
    <property type="entry name" value="YknX_C"/>
    <property type="match status" value="1"/>
</dbReference>
<name>E1SLX1_FERBD</name>
<dbReference type="Gene3D" id="2.40.420.20">
    <property type="match status" value="1"/>
</dbReference>
<accession>E1SLX1</accession>
<dbReference type="Gene3D" id="2.40.30.170">
    <property type="match status" value="1"/>
</dbReference>
<dbReference type="FunFam" id="2.40.30.170:FF:000010">
    <property type="entry name" value="Efflux RND transporter periplasmic adaptor subunit"/>
    <property type="match status" value="1"/>
</dbReference>
<gene>
    <name evidence="7" type="ordered locus">Fbal_1297</name>
</gene>
<feature type="coiled-coil region" evidence="2">
    <location>
        <begin position="105"/>
        <end position="163"/>
    </location>
</feature>
<dbReference type="Gene3D" id="1.10.287.470">
    <property type="entry name" value="Helix hairpin bin"/>
    <property type="match status" value="1"/>
</dbReference>
<dbReference type="PANTHER" id="PTHR30469:SF16">
    <property type="entry name" value="HAE1 FAMILY EFFLUX PUMP MFP COMPONENT"/>
    <property type="match status" value="1"/>
</dbReference>
<dbReference type="Proteomes" id="UP000006683">
    <property type="component" value="Chromosome"/>
</dbReference>
<dbReference type="GO" id="GO:1990281">
    <property type="term" value="C:efflux pump complex"/>
    <property type="evidence" value="ECO:0007669"/>
    <property type="project" value="TreeGrafter"/>
</dbReference>
<keyword evidence="8" id="KW-1185">Reference proteome</keyword>
<dbReference type="GO" id="GO:0015562">
    <property type="term" value="F:efflux transmembrane transporter activity"/>
    <property type="evidence" value="ECO:0007669"/>
    <property type="project" value="TreeGrafter"/>
</dbReference>
<dbReference type="Pfam" id="PF25917">
    <property type="entry name" value="BSH_RND"/>
    <property type="match status" value="1"/>
</dbReference>
<evidence type="ECO:0000313" key="7">
    <source>
        <dbReference type="EMBL" id="ADN75503.1"/>
    </source>
</evidence>
<dbReference type="Pfam" id="PF25954">
    <property type="entry name" value="Beta-barrel_RND_2"/>
    <property type="match status" value="1"/>
</dbReference>
<dbReference type="HOGENOM" id="CLU_018816_1_2_6"/>
<evidence type="ECO:0000259" key="5">
    <source>
        <dbReference type="Pfam" id="PF25954"/>
    </source>
</evidence>
<dbReference type="InterPro" id="IPR058792">
    <property type="entry name" value="Beta-barrel_RND_2"/>
</dbReference>
<evidence type="ECO:0000313" key="8">
    <source>
        <dbReference type="Proteomes" id="UP000006683"/>
    </source>
</evidence>
<feature type="domain" description="Multidrug resistance protein MdtA-like barrel-sandwich hybrid" evidence="4">
    <location>
        <begin position="73"/>
        <end position="194"/>
    </location>
</feature>
<protein>
    <submittedName>
        <fullName evidence="7">Efflux transporter, RND family, MFP subunit</fullName>
    </submittedName>
</protein>
<dbReference type="eggNOG" id="COG0845">
    <property type="taxonomic scope" value="Bacteria"/>
</dbReference>
<proteinExistence type="inferred from homology"/>
<dbReference type="InterPro" id="IPR006143">
    <property type="entry name" value="RND_pump_MFP"/>
</dbReference>
<dbReference type="EMBL" id="CP002209">
    <property type="protein sequence ID" value="ADN75503.1"/>
    <property type="molecule type" value="Genomic_DNA"/>
</dbReference>
<keyword evidence="3" id="KW-1133">Transmembrane helix</keyword>
<dbReference type="NCBIfam" id="TIGR01730">
    <property type="entry name" value="RND_mfp"/>
    <property type="match status" value="1"/>
</dbReference>
<sequence length="364" mass="40237">MQSKGIMRTTITAGVVLVAVLVAGIWYKEEGKSAKLAQSRPNNPPTVIATTVVSEPVRWEVEALGTVRARESVILTAKVTESVQKVHFEDGQLVEQSQLLVTLRDAEQQAKLRAAQANLTEHQREFNRIEGLVRSKTIASNELDKIVTDIDIARAQLAQYQAELDARYVRAPFSGVLGFRQISPGALVTPGTAIATLDDLAVVKLDFTVPERFLSQLTPGKPVEGLAAAFPDERFKGTVVSVDSRINPQTRAVVVRAEVDNRDLRLRPGMLMTLKLIAEERQGLVVPEESIIPLQREQFIYVVNVDNVVEQRKVVLGLRSRGQVEIIDGVMDGERVITRGIQKVRPGQTVEVRADERFTHLEAS</sequence>
<feature type="domain" description="CusB-like beta-barrel" evidence="5">
    <location>
        <begin position="205"/>
        <end position="279"/>
    </location>
</feature>
<dbReference type="PANTHER" id="PTHR30469">
    <property type="entry name" value="MULTIDRUG RESISTANCE PROTEIN MDTA"/>
    <property type="match status" value="1"/>
</dbReference>
<evidence type="ECO:0000256" key="1">
    <source>
        <dbReference type="ARBA" id="ARBA00009477"/>
    </source>
</evidence>
<evidence type="ECO:0000259" key="4">
    <source>
        <dbReference type="Pfam" id="PF25917"/>
    </source>
</evidence>
<feature type="domain" description="YknX-like C-terminal permuted SH3-like" evidence="6">
    <location>
        <begin position="283"/>
        <end position="352"/>
    </location>
</feature>
<dbReference type="SUPFAM" id="SSF111369">
    <property type="entry name" value="HlyD-like secretion proteins"/>
    <property type="match status" value="1"/>
</dbReference>
<dbReference type="AlphaFoldDB" id="E1SLX1"/>
<keyword evidence="3" id="KW-0472">Membrane</keyword>
<evidence type="ECO:0000256" key="2">
    <source>
        <dbReference type="SAM" id="Coils"/>
    </source>
</evidence>
<feature type="transmembrane region" description="Helical" evidence="3">
    <location>
        <begin position="6"/>
        <end position="27"/>
    </location>
</feature>
<organism evidence="7 8">
    <name type="scientific">Ferrimonas balearica (strain DSM 9799 / CCM 4581 / KCTC 23876 / PAT)</name>
    <dbReference type="NCBI Taxonomy" id="550540"/>
    <lineage>
        <taxon>Bacteria</taxon>
        <taxon>Pseudomonadati</taxon>
        <taxon>Pseudomonadota</taxon>
        <taxon>Gammaproteobacteria</taxon>
        <taxon>Alteromonadales</taxon>
        <taxon>Ferrimonadaceae</taxon>
        <taxon>Ferrimonas</taxon>
    </lineage>
</organism>
<dbReference type="InterPro" id="IPR058625">
    <property type="entry name" value="MdtA-like_BSH"/>
</dbReference>
<comment type="similarity">
    <text evidence="1">Belongs to the membrane fusion protein (MFP) (TC 8.A.1) family.</text>
</comment>
<keyword evidence="2" id="KW-0175">Coiled coil</keyword>
<keyword evidence="3" id="KW-0812">Transmembrane</keyword>
<reference evidence="7 8" key="1">
    <citation type="journal article" date="2010" name="Stand. Genomic Sci.">
        <title>Complete genome sequence of Ferrimonas balearica type strain (PAT).</title>
        <authorList>
            <person name="Nolan M."/>
            <person name="Sikorski J."/>
            <person name="Davenport K."/>
            <person name="Lucas S."/>
            <person name="Glavina Del Rio T."/>
            <person name="Tice H."/>
            <person name="Cheng J."/>
            <person name="Goodwin L."/>
            <person name="Pitluck S."/>
            <person name="Liolios K."/>
            <person name="Ivanova N."/>
            <person name="Mavromatis K."/>
            <person name="Ovchinnikova G."/>
            <person name="Pati A."/>
            <person name="Chen A."/>
            <person name="Palaniappan K."/>
            <person name="Land M."/>
            <person name="Hauser L."/>
            <person name="Chang Y."/>
            <person name="Jeffries C."/>
            <person name="Tapia R."/>
            <person name="Brettin T."/>
            <person name="Detter J."/>
            <person name="Han C."/>
            <person name="Yasawong M."/>
            <person name="Rohde M."/>
            <person name="Tindall B."/>
            <person name="Goker M."/>
            <person name="Woyke T."/>
            <person name="Bristow J."/>
            <person name="Eisen J."/>
            <person name="Markowitz V."/>
            <person name="Hugenholtz P."/>
            <person name="Kyrpides N."/>
            <person name="Klenk H."/>
            <person name="Lapidus A."/>
        </authorList>
    </citation>
    <scope>NUCLEOTIDE SEQUENCE [LARGE SCALE GENOMIC DNA]</scope>
    <source>
        <strain evidence="8">DSM 9799 / CCM 4581 / KCTC 23876 / PAT</strain>
    </source>
</reference>
<dbReference type="STRING" id="550540.Fbal_1297"/>
<evidence type="ECO:0000256" key="3">
    <source>
        <dbReference type="SAM" id="Phobius"/>
    </source>
</evidence>
<dbReference type="KEGG" id="fbl:Fbal_1297"/>
<dbReference type="Gene3D" id="2.40.50.100">
    <property type="match status" value="1"/>
</dbReference>
<evidence type="ECO:0000259" key="6">
    <source>
        <dbReference type="Pfam" id="PF25989"/>
    </source>
</evidence>
<dbReference type="InterPro" id="IPR058637">
    <property type="entry name" value="YknX-like_C"/>
</dbReference>